<evidence type="ECO:0000313" key="4">
    <source>
        <dbReference type="Proteomes" id="UP000191285"/>
    </source>
</evidence>
<accession>A0A1V6TVD0</accession>
<feature type="compositionally biased region" description="Basic residues" evidence="2">
    <location>
        <begin position="836"/>
        <end position="846"/>
    </location>
</feature>
<feature type="region of interest" description="Disordered" evidence="2">
    <location>
        <begin position="1"/>
        <end position="124"/>
    </location>
</feature>
<feature type="compositionally biased region" description="Pro residues" evidence="2">
    <location>
        <begin position="718"/>
        <end position="731"/>
    </location>
</feature>
<organism evidence="3 4">
    <name type="scientific">Penicillium steckii</name>
    <dbReference type="NCBI Taxonomy" id="303698"/>
    <lineage>
        <taxon>Eukaryota</taxon>
        <taxon>Fungi</taxon>
        <taxon>Dikarya</taxon>
        <taxon>Ascomycota</taxon>
        <taxon>Pezizomycotina</taxon>
        <taxon>Eurotiomycetes</taxon>
        <taxon>Eurotiomycetidae</taxon>
        <taxon>Eurotiales</taxon>
        <taxon>Aspergillaceae</taxon>
        <taxon>Penicillium</taxon>
    </lineage>
</organism>
<feature type="compositionally biased region" description="Basic and acidic residues" evidence="2">
    <location>
        <begin position="12"/>
        <end position="30"/>
    </location>
</feature>
<feature type="compositionally biased region" description="Basic and acidic residues" evidence="2">
    <location>
        <begin position="668"/>
        <end position="677"/>
    </location>
</feature>
<name>A0A1V6TVD0_9EURO</name>
<feature type="compositionally biased region" description="Polar residues" evidence="2">
    <location>
        <begin position="69"/>
        <end position="85"/>
    </location>
</feature>
<feature type="compositionally biased region" description="Basic and acidic residues" evidence="2">
    <location>
        <begin position="570"/>
        <end position="580"/>
    </location>
</feature>
<evidence type="ECO:0000256" key="1">
    <source>
        <dbReference type="SAM" id="Coils"/>
    </source>
</evidence>
<feature type="compositionally biased region" description="Low complexity" evidence="2">
    <location>
        <begin position="689"/>
        <end position="699"/>
    </location>
</feature>
<feature type="region of interest" description="Disordered" evidence="2">
    <location>
        <begin position="264"/>
        <end position="288"/>
    </location>
</feature>
<feature type="coiled-coil region" evidence="1">
    <location>
        <begin position="135"/>
        <end position="173"/>
    </location>
</feature>
<evidence type="ECO:0000256" key="2">
    <source>
        <dbReference type="SAM" id="MobiDB-lite"/>
    </source>
</evidence>
<comment type="caution">
    <text evidence="3">The sequence shown here is derived from an EMBL/GenBank/DDBJ whole genome shotgun (WGS) entry which is preliminary data.</text>
</comment>
<feature type="compositionally biased region" description="Low complexity" evidence="2">
    <location>
        <begin position="387"/>
        <end position="403"/>
    </location>
</feature>
<feature type="region of interest" description="Disordered" evidence="2">
    <location>
        <begin position="467"/>
        <end position="702"/>
    </location>
</feature>
<dbReference type="OrthoDB" id="5386674at2759"/>
<feature type="region of interest" description="Disordered" evidence="2">
    <location>
        <begin position="835"/>
        <end position="880"/>
    </location>
</feature>
<keyword evidence="1" id="KW-0175">Coiled coil</keyword>
<reference evidence="4" key="1">
    <citation type="journal article" date="2017" name="Nat. Microbiol.">
        <title>Global analysis of biosynthetic gene clusters reveals vast potential of secondary metabolite production in Penicillium species.</title>
        <authorList>
            <person name="Nielsen J.C."/>
            <person name="Grijseels S."/>
            <person name="Prigent S."/>
            <person name="Ji B."/>
            <person name="Dainat J."/>
            <person name="Nielsen K.F."/>
            <person name="Frisvad J.C."/>
            <person name="Workman M."/>
            <person name="Nielsen J."/>
        </authorList>
    </citation>
    <scope>NUCLEOTIDE SEQUENCE [LARGE SCALE GENOMIC DNA]</scope>
    <source>
        <strain evidence="4">IBT 24891</strain>
    </source>
</reference>
<feature type="region of interest" description="Disordered" evidence="2">
    <location>
        <begin position="714"/>
        <end position="747"/>
    </location>
</feature>
<protein>
    <submittedName>
        <fullName evidence="3">Uncharacterized protein</fullName>
    </submittedName>
</protein>
<feature type="compositionally biased region" description="Low complexity" evidence="2">
    <location>
        <begin position="49"/>
        <end position="68"/>
    </location>
</feature>
<feature type="compositionally biased region" description="Low complexity" evidence="2">
    <location>
        <begin position="108"/>
        <end position="123"/>
    </location>
</feature>
<feature type="compositionally biased region" description="Polar residues" evidence="2">
    <location>
        <begin position="616"/>
        <end position="627"/>
    </location>
</feature>
<sequence>MDDHPRRKRRSSISEHFQRVFSVDRSDKKRPSNGLSSGKRDAALVPNSETTIGFEAGTTTTNGTVETGPSSYTHSTRPSVSTAGSSPPVHPVRIKDDDSKQAPSNMKAPTTQTHDTTATTSTADIDRICSSPTWAKDVNRKERRATKRLEAERKELEKRLSNLEDAQLKLEQGIFDRNSRRLTKKQPLDSSKRSSSANTERPRSSSFTSLFSSKRRSRSRASSMNGSDRNSRTSSEFGGPPTLPLSLTERFGTAVSRELATRHGTSLVPSHQMPRTLHHTTGKSDDLRENWKMAEEWKKRNGGVEPEHAMSMTTMSAHNVNALSMSKKPDTTKRHTLTETYAHRKIEPSSNPPSQPTPQATELSADLDRDSFTAALRNERKPPGVASRTPNSSTPSGNSSTRNKGSKVTTQSENRPPNTPDAPITGTAPAAPTAAAIAARQMNGISHVHPHSAQIQSSPKPMAYFIPTATSASKPGGLPKVRVDANPKAYKSSPLALNPFTNKDVERKNRRSSKSVDQQIDHSNAVQPSSPEGQRGFSREIENDRPAQRMTTHPVAPDKHTPTNSPPQRPTKERIREGKAAEMTSPDSKSEHMPSDANMPPLMVPPLKHSRRRQATESPARSMQEMQETPAIVVKKPDPVEQSVPDPPPKPQSKPESPRRVSQLADGGHGHASEKNEPNVQRPGHSRTSSCSSYGGSSYDTADEEVLDISKAHTRVKPPQPSPPQEPVPEPSPHRAKNPHNLPLTKGNQEFRQNATTAITQHSPGGNPPLASDGPISMIRQIPVQRTKKPQKDQVLAKIFVICCSCKYWHDMPSEIYARLACPERLPTESRLMRTFSRKGSSHRRNSLFDSTRGLPSQLRVQSPPKQENGTDLNGGGGVTQGSQFSPIPCNWCGHGMTRSCCQGWTTLVQMRDRHH</sequence>
<feature type="compositionally biased region" description="Polar residues" evidence="2">
    <location>
        <begin position="859"/>
        <end position="872"/>
    </location>
</feature>
<dbReference type="AlphaFoldDB" id="A0A1V6TVD0"/>
<feature type="compositionally biased region" description="Polar residues" evidence="2">
    <location>
        <begin position="515"/>
        <end position="532"/>
    </location>
</feature>
<keyword evidence="4" id="KW-1185">Reference proteome</keyword>
<evidence type="ECO:0000313" key="3">
    <source>
        <dbReference type="EMBL" id="OQE29493.1"/>
    </source>
</evidence>
<proteinExistence type="predicted"/>
<dbReference type="Proteomes" id="UP000191285">
    <property type="component" value="Unassembled WGS sequence"/>
</dbReference>
<feature type="region of interest" description="Disordered" evidence="2">
    <location>
        <begin position="177"/>
        <end position="247"/>
    </location>
</feature>
<gene>
    <name evidence="3" type="ORF">PENSTE_c002G01375</name>
</gene>
<dbReference type="STRING" id="303698.A0A1V6TVD0"/>
<feature type="compositionally biased region" description="Basic residues" evidence="2">
    <location>
        <begin position="1"/>
        <end position="11"/>
    </location>
</feature>
<feature type="compositionally biased region" description="Basic and acidic residues" evidence="2">
    <location>
        <begin position="537"/>
        <end position="547"/>
    </location>
</feature>
<feature type="region of interest" description="Disordered" evidence="2">
    <location>
        <begin position="377"/>
        <end position="428"/>
    </location>
</feature>
<feature type="compositionally biased region" description="Polar residues" evidence="2">
    <location>
        <begin position="406"/>
        <end position="416"/>
    </location>
</feature>
<dbReference type="EMBL" id="MLKD01000002">
    <property type="protein sequence ID" value="OQE29493.1"/>
    <property type="molecule type" value="Genomic_DNA"/>
</dbReference>
<feature type="region of interest" description="Disordered" evidence="2">
    <location>
        <begin position="342"/>
        <end position="363"/>
    </location>
</feature>